<reference evidence="1" key="1">
    <citation type="journal article" date="2015" name="Genome Biol. Evol.">
        <title>Organellar Genomes of White Spruce (Picea glauca): Assembly and Annotation.</title>
        <authorList>
            <person name="Jackman S.D."/>
            <person name="Warren R.L."/>
            <person name="Gibb E.A."/>
            <person name="Vandervalk B.P."/>
            <person name="Mohamadi H."/>
            <person name="Chu J."/>
            <person name="Raymond A."/>
            <person name="Pleasance S."/>
            <person name="Coope R."/>
            <person name="Wildung M.R."/>
            <person name="Ritland C.E."/>
            <person name="Bousquet J."/>
            <person name="Jones S.J."/>
            <person name="Bohlmann J."/>
            <person name="Birol I."/>
        </authorList>
    </citation>
    <scope>NUCLEOTIDE SEQUENCE [LARGE SCALE GENOMIC DNA]</scope>
    <source>
        <tissue evidence="1">Flushing bud</tissue>
    </source>
</reference>
<gene>
    <name evidence="1" type="ORF">ABT39_MTgene796</name>
</gene>
<evidence type="ECO:0000313" key="1">
    <source>
        <dbReference type="EMBL" id="KUM50950.1"/>
    </source>
</evidence>
<organism evidence="1">
    <name type="scientific">Picea glauca</name>
    <name type="common">White spruce</name>
    <name type="synonym">Pinus glauca</name>
    <dbReference type="NCBI Taxonomy" id="3330"/>
    <lineage>
        <taxon>Eukaryota</taxon>
        <taxon>Viridiplantae</taxon>
        <taxon>Streptophyta</taxon>
        <taxon>Embryophyta</taxon>
        <taxon>Tracheophyta</taxon>
        <taxon>Spermatophyta</taxon>
        <taxon>Pinopsida</taxon>
        <taxon>Pinidae</taxon>
        <taxon>Conifers I</taxon>
        <taxon>Pinales</taxon>
        <taxon>Pinaceae</taxon>
        <taxon>Picea</taxon>
    </lineage>
</organism>
<proteinExistence type="predicted"/>
<geneLocation type="mitochondrion" evidence="1"/>
<protein>
    <submittedName>
        <fullName evidence="1">Uncharacterized protein</fullName>
    </submittedName>
</protein>
<keyword evidence="1" id="KW-0496">Mitochondrion</keyword>
<sequence>MRERLTQNKSLVLNSHPVHITHITGNARTTQPTSYIYLKLPLPLVERLNAPQQTECCQPIHEARNTLSMGRQ</sequence>
<accession>A0A101M4N9</accession>
<dbReference type="EMBL" id="LKAM01000001">
    <property type="protein sequence ID" value="KUM50950.1"/>
    <property type="molecule type" value="Genomic_DNA"/>
</dbReference>
<dbReference type="AlphaFoldDB" id="A0A101M4N9"/>
<name>A0A101M4N9_PICGL</name>
<comment type="caution">
    <text evidence="1">The sequence shown here is derived from an EMBL/GenBank/DDBJ whole genome shotgun (WGS) entry which is preliminary data.</text>
</comment>